<gene>
    <name evidence="1" type="ORF">PSS4_v1_210010</name>
</gene>
<organism evidence="1">
    <name type="scientific">Ralstonia solanacearum</name>
    <name type="common">Pseudomonas solanacearum</name>
    <dbReference type="NCBI Taxonomy" id="305"/>
    <lineage>
        <taxon>Bacteria</taxon>
        <taxon>Pseudomonadati</taxon>
        <taxon>Pseudomonadota</taxon>
        <taxon>Betaproteobacteria</taxon>
        <taxon>Burkholderiales</taxon>
        <taxon>Burkholderiaceae</taxon>
        <taxon>Ralstonia</taxon>
        <taxon>Ralstonia solanacearum species complex</taxon>
    </lineage>
</organism>
<dbReference type="EMBL" id="LN899821">
    <property type="protein sequence ID" value="CUV16969.1"/>
    <property type="molecule type" value="Genomic_DNA"/>
</dbReference>
<protein>
    <submittedName>
        <fullName evidence="1">Uncharacterized protein</fullName>
    </submittedName>
</protein>
<accession>A0A0S4U445</accession>
<dbReference type="AlphaFoldDB" id="A0A0S4U445"/>
<reference evidence="1" key="1">
    <citation type="submission" date="2015-10" db="EMBL/GenBank/DDBJ databases">
        <authorList>
            <person name="Gilbert D.G."/>
        </authorList>
    </citation>
    <scope>NUCLEOTIDE SEQUENCE</scope>
    <source>
        <strain evidence="1">Phyl III-seqv23</strain>
    </source>
</reference>
<name>A0A0S4U445_RALSL</name>
<sequence>MRSIAFAGGSSVCELGPASDVVLFFDCVRNHVEKMLPARDWSLLTDRLYRRYLRLEELEAASALMDEVRAIFATLPAATSVEWNSNMVGNREKSWLDPSRETLADVFSKYFEHFAYCVESARINYEGFKNDPEYTYEPVRTVIADLPGLSRDQNKPLAEYDALEGKPFWLQ</sequence>
<proteinExistence type="predicted"/>
<evidence type="ECO:0000313" key="1">
    <source>
        <dbReference type="EMBL" id="CUV16969.1"/>
    </source>
</evidence>